<dbReference type="Gene3D" id="3.90.780.10">
    <property type="entry name" value="5'-Nucleotidase, C-terminal domain"/>
    <property type="match status" value="1"/>
</dbReference>
<organism evidence="2 3">
    <name type="scientific">Didymodactylos carnosus</name>
    <dbReference type="NCBI Taxonomy" id="1234261"/>
    <lineage>
        <taxon>Eukaryota</taxon>
        <taxon>Metazoa</taxon>
        <taxon>Spiralia</taxon>
        <taxon>Gnathifera</taxon>
        <taxon>Rotifera</taxon>
        <taxon>Eurotatoria</taxon>
        <taxon>Bdelloidea</taxon>
        <taxon>Philodinida</taxon>
        <taxon>Philodinidae</taxon>
        <taxon>Didymodactylos</taxon>
    </lineage>
</organism>
<dbReference type="SUPFAM" id="SSF55816">
    <property type="entry name" value="5'-nucleotidase (syn. UDP-sugar hydrolase), C-terminal domain"/>
    <property type="match status" value="1"/>
</dbReference>
<dbReference type="GO" id="GO:0016787">
    <property type="term" value="F:hydrolase activity"/>
    <property type="evidence" value="ECO:0007669"/>
    <property type="project" value="InterPro"/>
</dbReference>
<proteinExistence type="predicted"/>
<dbReference type="InterPro" id="IPR036907">
    <property type="entry name" value="5'-Nucleotdase_C_sf"/>
</dbReference>
<sequence>MVKETESNGTIVGLSNSGSIRVDDVLTGIITQYDVLHTLPFDNDVMSLSVPGTLLSKVLTTGLSAIGSGMFVSYTGVHTNDHGATW</sequence>
<evidence type="ECO:0000259" key="1">
    <source>
        <dbReference type="Pfam" id="PF02872"/>
    </source>
</evidence>
<accession>A0A8S2YRV0</accession>
<protein>
    <recommendedName>
        <fullName evidence="1">5'-Nucleotidase C-terminal domain-containing protein</fullName>
    </recommendedName>
</protein>
<dbReference type="Proteomes" id="UP000682733">
    <property type="component" value="Unassembled WGS sequence"/>
</dbReference>
<dbReference type="InterPro" id="IPR008334">
    <property type="entry name" value="5'-Nucleotdase_C"/>
</dbReference>
<feature type="non-terminal residue" evidence="2">
    <location>
        <position position="86"/>
    </location>
</feature>
<reference evidence="2" key="1">
    <citation type="submission" date="2021-02" db="EMBL/GenBank/DDBJ databases">
        <authorList>
            <person name="Nowell W R."/>
        </authorList>
    </citation>
    <scope>NUCLEOTIDE SEQUENCE</scope>
</reference>
<feature type="domain" description="5'-Nucleotidase C-terminal" evidence="1">
    <location>
        <begin position="6"/>
        <end position="77"/>
    </location>
</feature>
<dbReference type="AlphaFoldDB" id="A0A8S2YRV0"/>
<evidence type="ECO:0000313" key="2">
    <source>
        <dbReference type="EMBL" id="CAF4574119.1"/>
    </source>
</evidence>
<dbReference type="GO" id="GO:0009166">
    <property type="term" value="P:nucleotide catabolic process"/>
    <property type="evidence" value="ECO:0007669"/>
    <property type="project" value="InterPro"/>
</dbReference>
<dbReference type="EMBL" id="CAJOBA010118619">
    <property type="protein sequence ID" value="CAF4574119.1"/>
    <property type="molecule type" value="Genomic_DNA"/>
</dbReference>
<name>A0A8S2YRV0_9BILA</name>
<comment type="caution">
    <text evidence="2">The sequence shown here is derived from an EMBL/GenBank/DDBJ whole genome shotgun (WGS) entry which is preliminary data.</text>
</comment>
<gene>
    <name evidence="2" type="ORF">TMI583_LOCUS50249</name>
</gene>
<evidence type="ECO:0000313" key="3">
    <source>
        <dbReference type="Proteomes" id="UP000682733"/>
    </source>
</evidence>
<dbReference type="Pfam" id="PF02872">
    <property type="entry name" value="5_nucleotid_C"/>
    <property type="match status" value="1"/>
</dbReference>